<comment type="caution">
    <text evidence="3">The sequence shown here is derived from an EMBL/GenBank/DDBJ whole genome shotgun (WGS) entry which is preliminary data.</text>
</comment>
<keyword evidence="4" id="KW-1185">Reference proteome</keyword>
<feature type="compositionally biased region" description="Basic and acidic residues" evidence="1">
    <location>
        <begin position="62"/>
        <end position="73"/>
    </location>
</feature>
<reference evidence="3 4" key="2">
    <citation type="submission" date="2019-02" db="EMBL/GenBank/DDBJ databases">
        <title>'Lichenibacterium ramalinii' gen. nov. sp. nov., 'Lichenibacterium minor' gen. nov. sp. nov.</title>
        <authorList>
            <person name="Pankratov T."/>
        </authorList>
    </citation>
    <scope>NUCLEOTIDE SEQUENCE [LARGE SCALE GENOMIC DNA]</scope>
    <source>
        <strain evidence="3 4">RmlP026</strain>
    </source>
</reference>
<sequence>MSKRIVFLGAAAAALWAAVPAAAADYPSGDDGVPAFHCRDEGDGVDFGRSGGHRRAPGPVVFDERGSDRRFDRPAPGYDGPGDRRPVALGRPAWGYGYGRPAFAGPGGGRADGWGPPDGFPDGGRPVPFYRPVAVPAGPAFGDGVGCTVEQVQSETPSGWRETVTHRTCYRR</sequence>
<gene>
    <name evidence="3" type="ORF">D3273_13770</name>
</gene>
<evidence type="ECO:0000313" key="3">
    <source>
        <dbReference type="EMBL" id="RYC31445.1"/>
    </source>
</evidence>
<keyword evidence="2" id="KW-0732">Signal</keyword>
<evidence type="ECO:0000313" key="4">
    <source>
        <dbReference type="Proteomes" id="UP000290759"/>
    </source>
</evidence>
<accession>A0A4Q2U973</accession>
<feature type="region of interest" description="Disordered" evidence="1">
    <location>
        <begin position="44"/>
        <end position="86"/>
    </location>
</feature>
<reference evidence="3 4" key="1">
    <citation type="submission" date="2018-12" db="EMBL/GenBank/DDBJ databases">
        <authorList>
            <person name="Grouzdev D.S."/>
            <person name="Krutkina M.S."/>
        </authorList>
    </citation>
    <scope>NUCLEOTIDE SEQUENCE [LARGE SCALE GENOMIC DNA]</scope>
    <source>
        <strain evidence="3 4">RmlP026</strain>
    </source>
</reference>
<protein>
    <submittedName>
        <fullName evidence="3">Uncharacterized protein</fullName>
    </submittedName>
</protein>
<dbReference type="RefSeq" id="WP_129227462.1">
    <property type="nucleotide sequence ID" value="NZ_QYBB01000014.1"/>
</dbReference>
<feature type="signal peptide" evidence="2">
    <location>
        <begin position="1"/>
        <end position="23"/>
    </location>
</feature>
<dbReference type="EMBL" id="QYBB01000014">
    <property type="protein sequence ID" value="RYC31445.1"/>
    <property type="molecule type" value="Genomic_DNA"/>
</dbReference>
<dbReference type="AlphaFoldDB" id="A0A4Q2U973"/>
<name>A0A4Q2U973_9HYPH</name>
<organism evidence="3 4">
    <name type="scientific">Lichenibacterium minor</name>
    <dbReference type="NCBI Taxonomy" id="2316528"/>
    <lineage>
        <taxon>Bacteria</taxon>
        <taxon>Pseudomonadati</taxon>
        <taxon>Pseudomonadota</taxon>
        <taxon>Alphaproteobacteria</taxon>
        <taxon>Hyphomicrobiales</taxon>
        <taxon>Lichenihabitantaceae</taxon>
        <taxon>Lichenibacterium</taxon>
    </lineage>
</organism>
<dbReference type="Proteomes" id="UP000290759">
    <property type="component" value="Unassembled WGS sequence"/>
</dbReference>
<evidence type="ECO:0000256" key="1">
    <source>
        <dbReference type="SAM" id="MobiDB-lite"/>
    </source>
</evidence>
<proteinExistence type="predicted"/>
<evidence type="ECO:0000256" key="2">
    <source>
        <dbReference type="SAM" id="SignalP"/>
    </source>
</evidence>
<feature type="chain" id="PRO_5020313554" evidence="2">
    <location>
        <begin position="24"/>
        <end position="172"/>
    </location>
</feature>